<dbReference type="EMBL" id="CP144745">
    <property type="protein sequence ID" value="WVZ51779.1"/>
    <property type="molecule type" value="Genomic_DNA"/>
</dbReference>
<organism evidence="1 2">
    <name type="scientific">Paspalum notatum var. saurae</name>
    <dbReference type="NCBI Taxonomy" id="547442"/>
    <lineage>
        <taxon>Eukaryota</taxon>
        <taxon>Viridiplantae</taxon>
        <taxon>Streptophyta</taxon>
        <taxon>Embryophyta</taxon>
        <taxon>Tracheophyta</taxon>
        <taxon>Spermatophyta</taxon>
        <taxon>Magnoliopsida</taxon>
        <taxon>Liliopsida</taxon>
        <taxon>Poales</taxon>
        <taxon>Poaceae</taxon>
        <taxon>PACMAD clade</taxon>
        <taxon>Panicoideae</taxon>
        <taxon>Andropogonodae</taxon>
        <taxon>Paspaleae</taxon>
        <taxon>Paspalinae</taxon>
        <taxon>Paspalum</taxon>
    </lineage>
</organism>
<protein>
    <submittedName>
        <fullName evidence="1">Uncharacterized protein</fullName>
    </submittedName>
</protein>
<gene>
    <name evidence="1" type="ORF">U9M48_002890</name>
</gene>
<accession>A0AAQ3PHV5</accession>
<keyword evidence="2" id="KW-1185">Reference proteome</keyword>
<dbReference type="AlphaFoldDB" id="A0AAQ3PHV5"/>
<evidence type="ECO:0000313" key="1">
    <source>
        <dbReference type="EMBL" id="WVZ51779.1"/>
    </source>
</evidence>
<proteinExistence type="predicted"/>
<sequence>MATLGSPRAGALFGTCCKRSAAVTNNRGDKGSPCLTPLLRMEDTAVDEDISSGKPVALIIEIIQECSTVSNAFAKSSLRIIISLLES</sequence>
<evidence type="ECO:0000313" key="2">
    <source>
        <dbReference type="Proteomes" id="UP001341281"/>
    </source>
</evidence>
<name>A0AAQ3PHV5_PASNO</name>
<dbReference type="Proteomes" id="UP001341281">
    <property type="component" value="Chromosome 01"/>
</dbReference>
<reference evidence="1 2" key="1">
    <citation type="submission" date="2024-02" db="EMBL/GenBank/DDBJ databases">
        <title>High-quality chromosome-scale genome assembly of Pensacola bahiagrass (Paspalum notatum Flugge var. saurae).</title>
        <authorList>
            <person name="Vega J.M."/>
            <person name="Podio M."/>
            <person name="Orjuela J."/>
            <person name="Siena L.A."/>
            <person name="Pessino S.C."/>
            <person name="Combes M.C."/>
            <person name="Mariac C."/>
            <person name="Albertini E."/>
            <person name="Pupilli F."/>
            <person name="Ortiz J.P.A."/>
            <person name="Leblanc O."/>
        </authorList>
    </citation>
    <scope>NUCLEOTIDE SEQUENCE [LARGE SCALE GENOMIC DNA]</scope>
    <source>
        <strain evidence="1">R1</strain>
        <tissue evidence="1">Leaf</tissue>
    </source>
</reference>